<evidence type="ECO:0000256" key="1">
    <source>
        <dbReference type="RuleBase" id="RU000411"/>
    </source>
</evidence>
<dbReference type="EMBL" id="PTIX01000004">
    <property type="protein sequence ID" value="PPK69144.1"/>
    <property type="molecule type" value="Genomic_DNA"/>
</dbReference>
<proteinExistence type="inferred from homology"/>
<feature type="domain" description="Serpin" evidence="2">
    <location>
        <begin position="8"/>
        <end position="358"/>
    </location>
</feature>
<dbReference type="InterPro" id="IPR023795">
    <property type="entry name" value="Serpin_CS"/>
</dbReference>
<evidence type="ECO:0000313" key="4">
    <source>
        <dbReference type="Proteomes" id="UP000239203"/>
    </source>
</evidence>
<evidence type="ECO:0000313" key="3">
    <source>
        <dbReference type="EMBL" id="PPK69144.1"/>
    </source>
</evidence>
<organism evidence="3 4">
    <name type="scientific">Actinokineospora auranticolor</name>
    <dbReference type="NCBI Taxonomy" id="155976"/>
    <lineage>
        <taxon>Bacteria</taxon>
        <taxon>Bacillati</taxon>
        <taxon>Actinomycetota</taxon>
        <taxon>Actinomycetes</taxon>
        <taxon>Pseudonocardiales</taxon>
        <taxon>Pseudonocardiaceae</taxon>
        <taxon>Actinokineospora</taxon>
    </lineage>
</organism>
<keyword evidence="4" id="KW-1185">Reference proteome</keyword>
<gene>
    <name evidence="3" type="ORF">CLV40_104395</name>
</gene>
<protein>
    <submittedName>
        <fullName evidence="3">Serpin B</fullName>
    </submittedName>
</protein>
<comment type="similarity">
    <text evidence="1">Belongs to the serpin family.</text>
</comment>
<dbReference type="Gene3D" id="3.30.497.10">
    <property type="entry name" value="Antithrombin, subunit I, domain 2"/>
    <property type="match status" value="1"/>
</dbReference>
<dbReference type="Gene3D" id="2.30.39.10">
    <property type="entry name" value="Alpha-1-antitrypsin, domain 1"/>
    <property type="match status" value="1"/>
</dbReference>
<dbReference type="Proteomes" id="UP000239203">
    <property type="component" value="Unassembled WGS sequence"/>
</dbReference>
<dbReference type="SUPFAM" id="SSF56574">
    <property type="entry name" value="Serpins"/>
    <property type="match status" value="1"/>
</dbReference>
<dbReference type="Pfam" id="PF00079">
    <property type="entry name" value="Serpin"/>
    <property type="match status" value="1"/>
</dbReference>
<accession>A0A2S6GVA1</accession>
<dbReference type="PANTHER" id="PTHR11461:SF211">
    <property type="entry name" value="GH10112P-RELATED"/>
    <property type="match status" value="1"/>
</dbReference>
<reference evidence="3 4" key="1">
    <citation type="submission" date="2018-02" db="EMBL/GenBank/DDBJ databases">
        <title>Genomic Encyclopedia of Archaeal and Bacterial Type Strains, Phase II (KMG-II): from individual species to whole genera.</title>
        <authorList>
            <person name="Goeker M."/>
        </authorList>
    </citation>
    <scope>NUCLEOTIDE SEQUENCE [LARGE SCALE GENOMIC DNA]</scope>
    <source>
        <strain evidence="3 4">YU 961-1</strain>
    </source>
</reference>
<evidence type="ECO:0000259" key="2">
    <source>
        <dbReference type="SMART" id="SM00093"/>
    </source>
</evidence>
<name>A0A2S6GVA1_9PSEU</name>
<dbReference type="AlphaFoldDB" id="A0A2S6GVA1"/>
<dbReference type="InterPro" id="IPR000215">
    <property type="entry name" value="Serpin_fam"/>
</dbReference>
<dbReference type="InterPro" id="IPR036186">
    <property type="entry name" value="Serpin_sf"/>
</dbReference>
<dbReference type="RefSeq" id="WP_245931200.1">
    <property type="nucleotide sequence ID" value="NZ_CP154825.1"/>
</dbReference>
<dbReference type="PANTHER" id="PTHR11461">
    <property type="entry name" value="SERINE PROTEASE INHIBITOR, SERPIN"/>
    <property type="match status" value="1"/>
</dbReference>
<dbReference type="PROSITE" id="PS00284">
    <property type="entry name" value="SERPIN"/>
    <property type="match status" value="1"/>
</dbReference>
<dbReference type="SMART" id="SM00093">
    <property type="entry name" value="SERPIN"/>
    <property type="match status" value="1"/>
</dbReference>
<sequence length="359" mass="38175">MSHLGFTLDLHRAVASDPAQQVCWSPFSVASALTLLARGAKGASLDELAVLLGELGETGAELGAAGSLEQPRPDEEQPVIAVANTLWADASVPIESGFAEELASWSGGVVRNAPFRAEPEKARREINADVAETTRGLIPELVPFGTFTADTVSSLVNALYLKCAWHNRFTPTTPLPFATAGRTAEVPAMSLNERIGYAHRDGWQVVGLPAVGGVEAVILLPDEELAESEAALTAGSLSDLLSAPEPRQVQLALPKLEITTRADLTAPLREVGVRTVFTDSADLTGISSERLAVQRVLHESVLKVDEDGFEGAAATAVVMRMVSLVQTEVEVEVNRPFLVVVRHKGTGVIYFLARVTDPS</sequence>
<dbReference type="InterPro" id="IPR042185">
    <property type="entry name" value="Serpin_sf_2"/>
</dbReference>
<dbReference type="InterPro" id="IPR042178">
    <property type="entry name" value="Serpin_sf_1"/>
</dbReference>
<dbReference type="GO" id="GO:0005615">
    <property type="term" value="C:extracellular space"/>
    <property type="evidence" value="ECO:0007669"/>
    <property type="project" value="InterPro"/>
</dbReference>
<dbReference type="CDD" id="cd19590">
    <property type="entry name" value="serpin_thermopin-like"/>
    <property type="match status" value="1"/>
</dbReference>
<dbReference type="InterPro" id="IPR023796">
    <property type="entry name" value="Serpin_dom"/>
</dbReference>
<dbReference type="GO" id="GO:0004867">
    <property type="term" value="F:serine-type endopeptidase inhibitor activity"/>
    <property type="evidence" value="ECO:0007669"/>
    <property type="project" value="InterPro"/>
</dbReference>
<comment type="caution">
    <text evidence="3">The sequence shown here is derived from an EMBL/GenBank/DDBJ whole genome shotgun (WGS) entry which is preliminary data.</text>
</comment>